<name>B4R2V4_DROSI</name>
<proteinExistence type="predicted"/>
<organism evidence="2 3">
    <name type="scientific">Drosophila simulans</name>
    <name type="common">Fruit fly</name>
    <dbReference type="NCBI Taxonomy" id="7240"/>
    <lineage>
        <taxon>Eukaryota</taxon>
        <taxon>Metazoa</taxon>
        <taxon>Ecdysozoa</taxon>
        <taxon>Arthropoda</taxon>
        <taxon>Hexapoda</taxon>
        <taxon>Insecta</taxon>
        <taxon>Pterygota</taxon>
        <taxon>Neoptera</taxon>
        <taxon>Endopterygota</taxon>
        <taxon>Diptera</taxon>
        <taxon>Brachycera</taxon>
        <taxon>Muscomorpha</taxon>
        <taxon>Ephydroidea</taxon>
        <taxon>Drosophilidae</taxon>
        <taxon>Drosophila</taxon>
        <taxon>Sophophora</taxon>
    </lineage>
</organism>
<keyword evidence="3" id="KW-1185">Reference proteome</keyword>
<dbReference type="EMBL" id="CM000366">
    <property type="protein sequence ID" value="EDX18431.1"/>
    <property type="molecule type" value="Genomic_DNA"/>
</dbReference>
<gene>
    <name evidence="2" type="primary">Dsim\GD17473</name>
    <name evidence="2" type="ORF">Dsim_GD17473</name>
</gene>
<evidence type="ECO:0000313" key="3">
    <source>
        <dbReference type="Proteomes" id="UP000000304"/>
    </source>
</evidence>
<feature type="compositionally biased region" description="Basic and acidic residues" evidence="1">
    <location>
        <begin position="50"/>
        <end position="59"/>
    </location>
</feature>
<dbReference type="AlphaFoldDB" id="B4R2V4"/>
<dbReference type="OMA" id="DSDECRF"/>
<reference evidence="2 3" key="1">
    <citation type="journal article" date="2007" name="Nature">
        <title>Evolution of genes and genomes on the Drosophila phylogeny.</title>
        <authorList>
            <consortium name="Drosophila 12 Genomes Consortium"/>
            <person name="Clark A.G."/>
            <person name="Eisen M.B."/>
            <person name="Smith D.R."/>
            <person name="Bergman C.M."/>
            <person name="Oliver B."/>
            <person name="Markow T.A."/>
            <person name="Kaufman T.C."/>
            <person name="Kellis M."/>
            <person name="Gelbart W."/>
            <person name="Iyer V.N."/>
            <person name="Pollard D.A."/>
            <person name="Sackton T.B."/>
            <person name="Larracuente A.M."/>
            <person name="Singh N.D."/>
            <person name="Abad J.P."/>
            <person name="Abt D.N."/>
            <person name="Adryan B."/>
            <person name="Aguade M."/>
            <person name="Akashi H."/>
            <person name="Anderson W.W."/>
            <person name="Aquadro C.F."/>
            <person name="Ardell D.H."/>
            <person name="Arguello R."/>
            <person name="Artieri C.G."/>
            <person name="Barbash D.A."/>
            <person name="Barker D."/>
            <person name="Barsanti P."/>
            <person name="Batterham P."/>
            <person name="Batzoglou S."/>
            <person name="Begun D."/>
            <person name="Bhutkar A."/>
            <person name="Blanco E."/>
            <person name="Bosak S.A."/>
            <person name="Bradley R.K."/>
            <person name="Brand A.D."/>
            <person name="Brent M.R."/>
            <person name="Brooks A.N."/>
            <person name="Brown R.H."/>
            <person name="Butlin R.K."/>
            <person name="Caggese C."/>
            <person name="Calvi B.R."/>
            <person name="Bernardo de Carvalho A."/>
            <person name="Caspi A."/>
            <person name="Castrezana S."/>
            <person name="Celniker S.E."/>
            <person name="Chang J.L."/>
            <person name="Chapple C."/>
            <person name="Chatterji S."/>
            <person name="Chinwalla A."/>
            <person name="Civetta A."/>
            <person name="Clifton S.W."/>
            <person name="Comeron J.M."/>
            <person name="Costello J.C."/>
            <person name="Coyne J.A."/>
            <person name="Daub J."/>
            <person name="David R.G."/>
            <person name="Delcher A.L."/>
            <person name="Delehaunty K."/>
            <person name="Do C.B."/>
            <person name="Ebling H."/>
            <person name="Edwards K."/>
            <person name="Eickbush T."/>
            <person name="Evans J.D."/>
            <person name="Filipski A."/>
            <person name="Findeiss S."/>
            <person name="Freyhult E."/>
            <person name="Fulton L."/>
            <person name="Fulton R."/>
            <person name="Garcia A.C."/>
            <person name="Gardiner A."/>
            <person name="Garfield D.A."/>
            <person name="Garvin B.E."/>
            <person name="Gibson G."/>
            <person name="Gilbert D."/>
            <person name="Gnerre S."/>
            <person name="Godfrey J."/>
            <person name="Good R."/>
            <person name="Gotea V."/>
            <person name="Gravely B."/>
            <person name="Greenberg A.J."/>
            <person name="Griffiths-Jones S."/>
            <person name="Gross S."/>
            <person name="Guigo R."/>
            <person name="Gustafson E.A."/>
            <person name="Haerty W."/>
            <person name="Hahn M.W."/>
            <person name="Halligan D.L."/>
            <person name="Halpern A.L."/>
            <person name="Halter G.M."/>
            <person name="Han M.V."/>
            <person name="Heger A."/>
            <person name="Hillier L."/>
            <person name="Hinrichs A.S."/>
            <person name="Holmes I."/>
            <person name="Hoskins R.A."/>
            <person name="Hubisz M.J."/>
            <person name="Hultmark D."/>
            <person name="Huntley M.A."/>
            <person name="Jaffe D.B."/>
            <person name="Jagadeeshan S."/>
            <person name="Jeck W.R."/>
            <person name="Johnson J."/>
            <person name="Jones C.D."/>
            <person name="Jordan W.C."/>
            <person name="Karpen G.H."/>
            <person name="Kataoka E."/>
            <person name="Keightley P.D."/>
            <person name="Kheradpour P."/>
            <person name="Kirkness E.F."/>
            <person name="Koerich L.B."/>
            <person name="Kristiansen K."/>
            <person name="Kudrna D."/>
            <person name="Kulathinal R.J."/>
            <person name="Kumar S."/>
            <person name="Kwok R."/>
            <person name="Lander E."/>
            <person name="Langley C.H."/>
            <person name="Lapoint R."/>
            <person name="Lazzaro B.P."/>
            <person name="Lee S.J."/>
            <person name="Levesque L."/>
            <person name="Li R."/>
            <person name="Lin C.F."/>
            <person name="Lin M.F."/>
            <person name="Lindblad-Toh K."/>
            <person name="Llopart A."/>
            <person name="Long M."/>
            <person name="Low L."/>
            <person name="Lozovsky E."/>
            <person name="Lu J."/>
            <person name="Luo M."/>
            <person name="Machado C.A."/>
            <person name="Makalowski W."/>
            <person name="Marzo M."/>
            <person name="Matsuda M."/>
            <person name="Matzkin L."/>
            <person name="McAllister B."/>
            <person name="McBride C.S."/>
            <person name="McKernan B."/>
            <person name="McKernan K."/>
            <person name="Mendez-Lago M."/>
            <person name="Minx P."/>
            <person name="Mollenhauer M.U."/>
            <person name="Montooth K."/>
            <person name="Mount S.M."/>
            <person name="Mu X."/>
            <person name="Myers E."/>
            <person name="Negre B."/>
            <person name="Newfeld S."/>
            <person name="Nielsen R."/>
            <person name="Noor M.A."/>
            <person name="O'Grady P."/>
            <person name="Pachter L."/>
            <person name="Papaceit M."/>
            <person name="Parisi M.J."/>
            <person name="Parisi M."/>
            <person name="Parts L."/>
            <person name="Pedersen J.S."/>
            <person name="Pesole G."/>
            <person name="Phillippy A.M."/>
            <person name="Ponting C.P."/>
            <person name="Pop M."/>
            <person name="Porcelli D."/>
            <person name="Powell J.R."/>
            <person name="Prohaska S."/>
            <person name="Pruitt K."/>
            <person name="Puig M."/>
            <person name="Quesneville H."/>
            <person name="Ram K.R."/>
            <person name="Rand D."/>
            <person name="Rasmussen M.D."/>
            <person name="Reed L.K."/>
            <person name="Reenan R."/>
            <person name="Reily A."/>
            <person name="Remington K.A."/>
            <person name="Rieger T.T."/>
            <person name="Ritchie M.G."/>
            <person name="Robin C."/>
            <person name="Rogers Y.H."/>
            <person name="Rohde C."/>
            <person name="Rozas J."/>
            <person name="Rubenfield M.J."/>
            <person name="Ruiz A."/>
            <person name="Russo S."/>
            <person name="Salzberg S.L."/>
            <person name="Sanchez-Gracia A."/>
            <person name="Saranga D.J."/>
            <person name="Sato H."/>
            <person name="Schaeffer S.W."/>
            <person name="Schatz M.C."/>
            <person name="Schlenke T."/>
            <person name="Schwartz R."/>
            <person name="Segarra C."/>
            <person name="Singh R.S."/>
            <person name="Sirot L."/>
            <person name="Sirota M."/>
            <person name="Sisneros N.B."/>
            <person name="Smith C.D."/>
            <person name="Smith T.F."/>
            <person name="Spieth J."/>
            <person name="Stage D.E."/>
            <person name="Stark A."/>
            <person name="Stephan W."/>
            <person name="Strausberg R.L."/>
            <person name="Strempel S."/>
            <person name="Sturgill D."/>
            <person name="Sutton G."/>
            <person name="Sutton G.G."/>
            <person name="Tao W."/>
            <person name="Teichmann S."/>
            <person name="Tobari Y.N."/>
            <person name="Tomimura Y."/>
            <person name="Tsolas J.M."/>
            <person name="Valente V.L."/>
            <person name="Venter E."/>
            <person name="Venter J.C."/>
            <person name="Vicario S."/>
            <person name="Vieira F.G."/>
            <person name="Vilella A.J."/>
            <person name="Villasante A."/>
            <person name="Walenz B."/>
            <person name="Wang J."/>
            <person name="Wasserman M."/>
            <person name="Watts T."/>
            <person name="Wilson D."/>
            <person name="Wilson R.K."/>
            <person name="Wing R.A."/>
            <person name="Wolfner M.F."/>
            <person name="Wong A."/>
            <person name="Wong G.K."/>
            <person name="Wu C.I."/>
            <person name="Wu G."/>
            <person name="Yamamoto D."/>
            <person name="Yang H.P."/>
            <person name="Yang S.P."/>
            <person name="Yorke J.A."/>
            <person name="Yoshida K."/>
            <person name="Zdobnov E."/>
            <person name="Zhang P."/>
            <person name="Zhang Y."/>
            <person name="Zimin A.V."/>
            <person name="Baldwin J."/>
            <person name="Abdouelleil A."/>
            <person name="Abdulkadir J."/>
            <person name="Abebe A."/>
            <person name="Abera B."/>
            <person name="Abreu J."/>
            <person name="Acer S.C."/>
            <person name="Aftuck L."/>
            <person name="Alexander A."/>
            <person name="An P."/>
            <person name="Anderson E."/>
            <person name="Anderson S."/>
            <person name="Arachi H."/>
            <person name="Azer M."/>
            <person name="Bachantsang P."/>
            <person name="Barry A."/>
            <person name="Bayul T."/>
            <person name="Berlin A."/>
            <person name="Bessette D."/>
            <person name="Bloom T."/>
            <person name="Blye J."/>
            <person name="Boguslavskiy L."/>
            <person name="Bonnet C."/>
            <person name="Boukhgalter B."/>
            <person name="Bourzgui I."/>
            <person name="Brown A."/>
            <person name="Cahill P."/>
            <person name="Channer S."/>
            <person name="Cheshatsang Y."/>
            <person name="Chuda L."/>
            <person name="Citroen M."/>
            <person name="Collymore A."/>
            <person name="Cooke P."/>
            <person name="Costello M."/>
            <person name="D'Aco K."/>
            <person name="Daza R."/>
            <person name="De Haan G."/>
            <person name="DeGray S."/>
            <person name="DeMaso C."/>
            <person name="Dhargay N."/>
            <person name="Dooley K."/>
            <person name="Dooley E."/>
            <person name="Doricent M."/>
            <person name="Dorje P."/>
            <person name="Dorjee K."/>
            <person name="Dupes A."/>
            <person name="Elong R."/>
            <person name="Falk J."/>
            <person name="Farina A."/>
            <person name="Faro S."/>
            <person name="Ferguson D."/>
            <person name="Fisher S."/>
            <person name="Foley C.D."/>
            <person name="Franke A."/>
            <person name="Friedrich D."/>
            <person name="Gadbois L."/>
            <person name="Gearin G."/>
            <person name="Gearin C.R."/>
            <person name="Giannoukos G."/>
            <person name="Goode T."/>
            <person name="Graham J."/>
            <person name="Grandbois E."/>
            <person name="Grewal S."/>
            <person name="Gyaltsen K."/>
            <person name="Hafez N."/>
            <person name="Hagos B."/>
            <person name="Hall J."/>
            <person name="Henson C."/>
            <person name="Hollinger A."/>
            <person name="Honan T."/>
            <person name="Huard M.D."/>
            <person name="Hughes L."/>
            <person name="Hurhula B."/>
            <person name="Husby M.E."/>
            <person name="Kamat A."/>
            <person name="Kanga B."/>
            <person name="Kashin S."/>
            <person name="Khazanovich D."/>
            <person name="Kisner P."/>
            <person name="Lance K."/>
            <person name="Lara M."/>
            <person name="Lee W."/>
            <person name="Lennon N."/>
            <person name="Letendre F."/>
            <person name="LeVine R."/>
            <person name="Lipovsky A."/>
            <person name="Liu X."/>
            <person name="Liu J."/>
            <person name="Liu S."/>
            <person name="Lokyitsang T."/>
            <person name="Lokyitsang Y."/>
            <person name="Lubonja R."/>
            <person name="Lui A."/>
            <person name="MacDonald P."/>
            <person name="Magnisalis V."/>
            <person name="Maru K."/>
            <person name="Matthews C."/>
            <person name="McCusker W."/>
            <person name="McDonough S."/>
            <person name="Mehta T."/>
            <person name="Meldrim J."/>
            <person name="Meneus L."/>
            <person name="Mihai O."/>
            <person name="Mihalev A."/>
            <person name="Mihova T."/>
            <person name="Mittelman R."/>
            <person name="Mlenga V."/>
            <person name="Montmayeur A."/>
            <person name="Mulrain L."/>
            <person name="Navidi A."/>
            <person name="Naylor J."/>
            <person name="Negash T."/>
            <person name="Nguyen T."/>
            <person name="Nguyen N."/>
            <person name="Nicol R."/>
            <person name="Norbu C."/>
            <person name="Norbu N."/>
            <person name="Novod N."/>
            <person name="O'Neill B."/>
            <person name="Osman S."/>
            <person name="Markiewicz E."/>
            <person name="Oyono O.L."/>
            <person name="Patti C."/>
            <person name="Phunkhang P."/>
            <person name="Pierre F."/>
            <person name="Priest M."/>
            <person name="Raghuraman S."/>
            <person name="Rege F."/>
            <person name="Reyes R."/>
            <person name="Rise C."/>
            <person name="Rogov P."/>
            <person name="Ross K."/>
            <person name="Ryan E."/>
            <person name="Settipalli S."/>
            <person name="Shea T."/>
            <person name="Sherpa N."/>
            <person name="Shi L."/>
            <person name="Shih D."/>
            <person name="Sparrow T."/>
            <person name="Spaulding J."/>
            <person name="Stalker J."/>
            <person name="Stange-Thomann N."/>
            <person name="Stavropoulos S."/>
            <person name="Stone C."/>
            <person name="Strader C."/>
            <person name="Tesfaye S."/>
            <person name="Thomson T."/>
            <person name="Thoulutsang Y."/>
            <person name="Thoulutsang D."/>
            <person name="Topham K."/>
            <person name="Topping I."/>
            <person name="Tsamla T."/>
            <person name="Vassiliev H."/>
            <person name="Vo A."/>
            <person name="Wangchuk T."/>
            <person name="Wangdi T."/>
            <person name="Weiand M."/>
            <person name="Wilkinson J."/>
            <person name="Wilson A."/>
            <person name="Yadav S."/>
            <person name="Young G."/>
            <person name="Yu Q."/>
            <person name="Zembek L."/>
            <person name="Zhong D."/>
            <person name="Zimmer A."/>
            <person name="Zwirko Z."/>
            <person name="Jaffe D.B."/>
            <person name="Alvarez P."/>
            <person name="Brockman W."/>
            <person name="Butler J."/>
            <person name="Chin C."/>
            <person name="Gnerre S."/>
            <person name="Grabherr M."/>
            <person name="Kleber M."/>
            <person name="Mauceli E."/>
            <person name="MacCallum I."/>
        </authorList>
    </citation>
    <scope>NUCLEOTIDE SEQUENCE [LARGE SCALE GENOMIC DNA]</scope>
    <source>
        <strain evidence="3">white501</strain>
    </source>
</reference>
<protein>
    <submittedName>
        <fullName evidence="2">GD17473</fullName>
    </submittedName>
</protein>
<feature type="region of interest" description="Disordered" evidence="1">
    <location>
        <begin position="50"/>
        <end position="98"/>
    </location>
</feature>
<dbReference type="Proteomes" id="UP000000304">
    <property type="component" value="Chromosome X"/>
</dbReference>
<feature type="compositionally biased region" description="Basic residues" evidence="1">
    <location>
        <begin position="76"/>
        <end position="85"/>
    </location>
</feature>
<sequence length="178" mass="19666">MGQRLELAGVKGNRIGADLSPLPSASFFRRSGIRTLSLWILDSGFRIGGRDPSDERQESKAIQMAQCRSDVSGRTRAIKHGRSRRPKDPDWETDPDSDECRFLGPQNTAIHMPPHKSGDCLRYCLVYYILIIVGTHRTLSMGQWTVAIGLPGDRNTESLSLRLTANQAGTFGLLGNKA</sequence>
<evidence type="ECO:0000313" key="2">
    <source>
        <dbReference type="EMBL" id="EDX18431.1"/>
    </source>
</evidence>
<accession>B4R2V4</accession>
<dbReference type="HOGENOM" id="CLU_1512206_0_0_1"/>
<evidence type="ECO:0000256" key="1">
    <source>
        <dbReference type="SAM" id="MobiDB-lite"/>
    </source>
</evidence>